<reference evidence="1 2" key="1">
    <citation type="journal article" date="2019" name="New Phytol.">
        <title>Comparative genomics reveals unique wood-decay strategies and fruiting body development in the Schizophyllaceae.</title>
        <authorList>
            <person name="Almasi E."/>
            <person name="Sahu N."/>
            <person name="Krizsan K."/>
            <person name="Balint B."/>
            <person name="Kovacs G.M."/>
            <person name="Kiss B."/>
            <person name="Cseklye J."/>
            <person name="Drula E."/>
            <person name="Henrissat B."/>
            <person name="Nagy I."/>
            <person name="Chovatia M."/>
            <person name="Adam C."/>
            <person name="LaButti K."/>
            <person name="Lipzen A."/>
            <person name="Riley R."/>
            <person name="Grigoriev I.V."/>
            <person name="Nagy L.G."/>
        </authorList>
    </citation>
    <scope>NUCLEOTIDE SEQUENCE [LARGE SCALE GENOMIC DNA]</scope>
    <source>
        <strain evidence="1 2">NL-1724</strain>
    </source>
</reference>
<dbReference type="Proteomes" id="UP000320762">
    <property type="component" value="Unassembled WGS sequence"/>
</dbReference>
<proteinExistence type="predicted"/>
<gene>
    <name evidence="1" type="ORF">BD626DRAFT_541150</name>
</gene>
<evidence type="ECO:0000313" key="1">
    <source>
        <dbReference type="EMBL" id="TRM56653.1"/>
    </source>
</evidence>
<protein>
    <recommendedName>
        <fullName evidence="3">F-box domain-containing protein</fullName>
    </recommendedName>
</protein>
<accession>A0A550BVV9</accession>
<dbReference type="InterPro" id="IPR032675">
    <property type="entry name" value="LRR_dom_sf"/>
</dbReference>
<dbReference type="EMBL" id="VDMD01000063">
    <property type="protein sequence ID" value="TRM56653.1"/>
    <property type="molecule type" value="Genomic_DNA"/>
</dbReference>
<evidence type="ECO:0008006" key="3">
    <source>
        <dbReference type="Google" id="ProtNLM"/>
    </source>
</evidence>
<keyword evidence="2" id="KW-1185">Reference proteome</keyword>
<organism evidence="1 2">
    <name type="scientific">Schizophyllum amplum</name>
    <dbReference type="NCBI Taxonomy" id="97359"/>
    <lineage>
        <taxon>Eukaryota</taxon>
        <taxon>Fungi</taxon>
        <taxon>Dikarya</taxon>
        <taxon>Basidiomycota</taxon>
        <taxon>Agaricomycotina</taxon>
        <taxon>Agaricomycetes</taxon>
        <taxon>Agaricomycetidae</taxon>
        <taxon>Agaricales</taxon>
        <taxon>Schizophyllaceae</taxon>
        <taxon>Schizophyllum</taxon>
    </lineage>
</organism>
<sequence>MHPLFHVPELVDLICDVLRLDSLQPCHEPHVARKTLADLSRTAKLFEVPALSALWHTQHTLSNLIKVLPSRLWVEEEFNEAPGSMYSQYKLVVTRSPARGEAIRFIHYCSFIKELGIGYNPHVFIDMKSIFIHLSPYISFPYLHSLSLTSDALRYIRRLLNPNIQMLDIHGQWDRPETRAALASIKSMCRTLGDLRIHIAMQPPALPDVDPDAQDFASFIVGLPLRHLRTKGRIADGGLQYLSSLSHLSTLEFTESAPGQGFPSGSFSALRELKVICTSHAFAMSLFGAMNRCPLEVLHCHSTSACNTPQLHALLTELARGVDPRTLTRVAFSCNHFDDEDDDDAAPRADNIITLPIVAPLRAFPGLIHVCITSQDGCNFTDEELLTIGSWWRHAVCITLPGCNHARAPPRATLRGVMALARQAPDLQELDVVFDMRDADGALRDVRAMLLRGTPHEALVMLGSMVPHKGTTLSAPVGAGPAPYADPIAHALRLAFPRLEAVCVDDGVVGWATEEDDNDWASLEHAYRARWQEVNAYLALTKAVTAT</sequence>
<dbReference type="Gene3D" id="3.80.10.10">
    <property type="entry name" value="Ribonuclease Inhibitor"/>
    <property type="match status" value="1"/>
</dbReference>
<name>A0A550BVV9_9AGAR</name>
<dbReference type="STRING" id="97359.A0A550BVV9"/>
<dbReference type="SUPFAM" id="SSF52047">
    <property type="entry name" value="RNI-like"/>
    <property type="match status" value="1"/>
</dbReference>
<evidence type="ECO:0000313" key="2">
    <source>
        <dbReference type="Proteomes" id="UP000320762"/>
    </source>
</evidence>
<dbReference type="OrthoDB" id="3543113at2759"/>
<comment type="caution">
    <text evidence="1">The sequence shown here is derived from an EMBL/GenBank/DDBJ whole genome shotgun (WGS) entry which is preliminary data.</text>
</comment>
<dbReference type="AlphaFoldDB" id="A0A550BVV9"/>